<dbReference type="OrthoDB" id="4330311at2"/>
<protein>
    <submittedName>
        <fullName evidence="1">Uncharacterized protein</fullName>
    </submittedName>
</protein>
<proteinExistence type="predicted"/>
<reference evidence="1 2" key="1">
    <citation type="submission" date="2019-07" db="EMBL/GenBank/DDBJ databases">
        <title>R&amp;d 2014.</title>
        <authorList>
            <person name="Klenk H.-P."/>
        </authorList>
    </citation>
    <scope>NUCLEOTIDE SEQUENCE [LARGE SCALE GENOMIC DNA]</scope>
    <source>
        <strain evidence="1 2">DSM 43912</strain>
    </source>
</reference>
<keyword evidence="2" id="KW-1185">Reference proteome</keyword>
<dbReference type="AlphaFoldDB" id="A0A562WH70"/>
<dbReference type="RefSeq" id="WP_145818542.1">
    <property type="nucleotide sequence ID" value="NZ_AP023438.1"/>
</dbReference>
<evidence type="ECO:0000313" key="1">
    <source>
        <dbReference type="EMBL" id="TWJ29660.1"/>
    </source>
</evidence>
<evidence type="ECO:0000313" key="2">
    <source>
        <dbReference type="Proteomes" id="UP000319728"/>
    </source>
</evidence>
<accession>A0A562WH70</accession>
<gene>
    <name evidence="1" type="ORF">JD81_03171</name>
</gene>
<name>A0A562WH70_9ACTN</name>
<dbReference type="Proteomes" id="UP000319728">
    <property type="component" value="Unassembled WGS sequence"/>
</dbReference>
<sequence length="175" mass="18288">MPTVPRGHAPGRSALTLPGTEGPRQANLPSGGSARLLLRVLEVPLLLLGPFMVCAAAFLATDEPTTNRWIMAVAGVGVTASSVGLVRYEARLRDRARRDLRRLETVGVAATAEITAIRPTSLGEEEGIELSLLISGPGFAPFGSASQCKDHPALKVGARLNAVVDPSDGLYVIVA</sequence>
<comment type="caution">
    <text evidence="1">The sequence shown here is derived from an EMBL/GenBank/DDBJ whole genome shotgun (WGS) entry which is preliminary data.</text>
</comment>
<organism evidence="1 2">
    <name type="scientific">Micromonospora sagamiensis</name>
    <dbReference type="NCBI Taxonomy" id="47875"/>
    <lineage>
        <taxon>Bacteria</taxon>
        <taxon>Bacillati</taxon>
        <taxon>Actinomycetota</taxon>
        <taxon>Actinomycetes</taxon>
        <taxon>Micromonosporales</taxon>
        <taxon>Micromonosporaceae</taxon>
        <taxon>Micromonospora</taxon>
    </lineage>
</organism>
<dbReference type="EMBL" id="VLLP01000001">
    <property type="protein sequence ID" value="TWJ29660.1"/>
    <property type="molecule type" value="Genomic_DNA"/>
</dbReference>